<accession>A0A6P8AM38</accession>
<evidence type="ECO:0000313" key="2">
    <source>
        <dbReference type="Proteomes" id="UP000515153"/>
    </source>
</evidence>
<protein>
    <submittedName>
        <fullName evidence="3">Uncharacterized protein</fullName>
    </submittedName>
</protein>
<feature type="region of interest" description="Disordered" evidence="1">
    <location>
        <begin position="312"/>
        <end position="335"/>
    </location>
</feature>
<proteinExistence type="predicted"/>
<sequence>MVYLKINPISNLNILISDINFPQPIINSLHHNMTLFANWVKYQHYVQTSNPNAPRILSPQEIALAGELANNFNFTNIFRQRLELGRSFYITVKQNLMAIFQIWNAVINEKTVFDNSGICSSNPNIQKTFIFCANTIPNRINIGFLGPQTFIVPRLKTYPANLEPFYAHNDIFANITELQTQVIQPSNKLYAEAFALSKSENAKIVGFENNEKEKKSDSEKKEDKEDENKYTNNDEYDNDDNGSDNNYEEINEKVNMPQANCQFQNSPERWGDFFSELVKLDMNFANNTQKFNGGVEPIRKIPTPTAFRKSVKRGFAGIEGGEDGTQSKRLRKERK</sequence>
<dbReference type="RefSeq" id="XP_030975963.1">
    <property type="nucleotide sequence ID" value="XM_031132508.1"/>
</dbReference>
<name>A0A6P8AM38_PYRGI</name>
<feature type="region of interest" description="Disordered" evidence="1">
    <location>
        <begin position="208"/>
        <end position="248"/>
    </location>
</feature>
<gene>
    <name evidence="3" type="ORF">PgNI_12561</name>
</gene>
<feature type="compositionally biased region" description="Acidic residues" evidence="1">
    <location>
        <begin position="234"/>
        <end position="248"/>
    </location>
</feature>
<dbReference type="KEGG" id="pgri:PgNI_12561"/>
<dbReference type="AlphaFoldDB" id="A0A6P8AM38"/>
<evidence type="ECO:0000256" key="1">
    <source>
        <dbReference type="SAM" id="MobiDB-lite"/>
    </source>
</evidence>
<keyword evidence="2" id="KW-1185">Reference proteome</keyword>
<evidence type="ECO:0000313" key="3">
    <source>
        <dbReference type="RefSeq" id="XP_030975963.1"/>
    </source>
</evidence>
<organism evidence="2 3">
    <name type="scientific">Pyricularia grisea</name>
    <name type="common">Crabgrass-specific blast fungus</name>
    <name type="synonym">Magnaporthe grisea</name>
    <dbReference type="NCBI Taxonomy" id="148305"/>
    <lineage>
        <taxon>Eukaryota</taxon>
        <taxon>Fungi</taxon>
        <taxon>Dikarya</taxon>
        <taxon>Ascomycota</taxon>
        <taxon>Pezizomycotina</taxon>
        <taxon>Sordariomycetes</taxon>
        <taxon>Sordariomycetidae</taxon>
        <taxon>Magnaporthales</taxon>
        <taxon>Pyriculariaceae</taxon>
        <taxon>Pyricularia</taxon>
    </lineage>
</organism>
<dbReference type="GeneID" id="41967411"/>
<reference evidence="3" key="2">
    <citation type="submission" date="2019-10" db="EMBL/GenBank/DDBJ databases">
        <authorList>
            <consortium name="NCBI Genome Project"/>
        </authorList>
    </citation>
    <scope>NUCLEOTIDE SEQUENCE</scope>
    <source>
        <strain evidence="3">NI907</strain>
    </source>
</reference>
<reference evidence="3" key="1">
    <citation type="journal article" date="2019" name="Mol. Biol. Evol.">
        <title>Blast fungal genomes show frequent chromosomal changes, gene gains and losses, and effector gene turnover.</title>
        <authorList>
            <person name="Gomez Luciano L.B."/>
            <person name="Jason Tsai I."/>
            <person name="Chuma I."/>
            <person name="Tosa Y."/>
            <person name="Chen Y.H."/>
            <person name="Li J.Y."/>
            <person name="Li M.Y."/>
            <person name="Jade Lu M.Y."/>
            <person name="Nakayashiki H."/>
            <person name="Li W.H."/>
        </authorList>
    </citation>
    <scope>NUCLEOTIDE SEQUENCE</scope>
    <source>
        <strain evidence="3">NI907</strain>
    </source>
</reference>
<reference evidence="3" key="3">
    <citation type="submission" date="2025-08" db="UniProtKB">
        <authorList>
            <consortium name="RefSeq"/>
        </authorList>
    </citation>
    <scope>IDENTIFICATION</scope>
    <source>
        <strain evidence="3">NI907</strain>
    </source>
</reference>
<feature type="compositionally biased region" description="Basic and acidic residues" evidence="1">
    <location>
        <begin position="209"/>
        <end position="229"/>
    </location>
</feature>
<dbReference type="Proteomes" id="UP000515153">
    <property type="component" value="Unplaced"/>
</dbReference>